<dbReference type="InterPro" id="IPR050196">
    <property type="entry name" value="Cytochrome_P450_Monoox"/>
</dbReference>
<keyword evidence="5 7" id="KW-0408">Iron</keyword>
<keyword evidence="3 7" id="KW-0479">Metal-binding</keyword>
<dbReference type="Gene3D" id="1.10.630.10">
    <property type="entry name" value="Cytochrome P450"/>
    <property type="match status" value="1"/>
</dbReference>
<evidence type="ECO:0000256" key="8">
    <source>
        <dbReference type="RuleBase" id="RU000461"/>
    </source>
</evidence>
<comment type="cofactor">
    <cofactor evidence="7">
        <name>heme</name>
        <dbReference type="ChEBI" id="CHEBI:30413"/>
    </cofactor>
</comment>
<evidence type="ECO:0000313" key="9">
    <source>
        <dbReference type="EMBL" id="MDA0165376.1"/>
    </source>
</evidence>
<dbReference type="GO" id="GO:0020037">
    <property type="term" value="F:heme binding"/>
    <property type="evidence" value="ECO:0007669"/>
    <property type="project" value="InterPro"/>
</dbReference>
<protein>
    <submittedName>
        <fullName evidence="9">Cytochrome P450</fullName>
    </submittedName>
</protein>
<feature type="binding site" description="axial binding residue" evidence="7">
    <location>
        <position position="344"/>
    </location>
    <ligand>
        <name>heme</name>
        <dbReference type="ChEBI" id="CHEBI:30413"/>
    </ligand>
    <ligandPart>
        <name>Fe</name>
        <dbReference type="ChEBI" id="CHEBI:18248"/>
    </ligandPart>
</feature>
<comment type="similarity">
    <text evidence="1 8">Belongs to the cytochrome P450 family.</text>
</comment>
<name>A0A9X3S6R3_9ACTN</name>
<keyword evidence="10" id="KW-1185">Reference proteome</keyword>
<dbReference type="PRINTS" id="PR00463">
    <property type="entry name" value="EP450I"/>
</dbReference>
<evidence type="ECO:0000256" key="4">
    <source>
        <dbReference type="ARBA" id="ARBA00023002"/>
    </source>
</evidence>
<dbReference type="AlphaFoldDB" id="A0A9X3S6R3"/>
<keyword evidence="4 8" id="KW-0560">Oxidoreductase</keyword>
<dbReference type="InterPro" id="IPR002401">
    <property type="entry name" value="Cyt_P450_E_grp-I"/>
</dbReference>
<dbReference type="Proteomes" id="UP001149140">
    <property type="component" value="Unassembled WGS sequence"/>
</dbReference>
<dbReference type="RefSeq" id="WP_270044634.1">
    <property type="nucleotide sequence ID" value="NZ_JAPDOD010000046.1"/>
</dbReference>
<evidence type="ECO:0000256" key="3">
    <source>
        <dbReference type="ARBA" id="ARBA00022723"/>
    </source>
</evidence>
<gene>
    <name evidence="9" type="ORF">OM076_34220</name>
</gene>
<dbReference type="InterPro" id="IPR017972">
    <property type="entry name" value="Cyt_P450_CS"/>
</dbReference>
<dbReference type="InterPro" id="IPR001128">
    <property type="entry name" value="Cyt_P450"/>
</dbReference>
<evidence type="ECO:0000256" key="1">
    <source>
        <dbReference type="ARBA" id="ARBA00010617"/>
    </source>
</evidence>
<dbReference type="GO" id="GO:0004497">
    <property type="term" value="F:monooxygenase activity"/>
    <property type="evidence" value="ECO:0007669"/>
    <property type="project" value="UniProtKB-KW"/>
</dbReference>
<dbReference type="Pfam" id="PF00067">
    <property type="entry name" value="p450"/>
    <property type="match status" value="2"/>
</dbReference>
<dbReference type="InterPro" id="IPR036396">
    <property type="entry name" value="Cyt_P450_sf"/>
</dbReference>
<dbReference type="PANTHER" id="PTHR24291">
    <property type="entry name" value="CYTOCHROME P450 FAMILY 4"/>
    <property type="match status" value="1"/>
</dbReference>
<accession>A0A9X3S6R3</accession>
<dbReference type="PROSITE" id="PS00086">
    <property type="entry name" value="CYTOCHROME_P450"/>
    <property type="match status" value="1"/>
</dbReference>
<evidence type="ECO:0000256" key="5">
    <source>
        <dbReference type="ARBA" id="ARBA00023004"/>
    </source>
</evidence>
<dbReference type="PRINTS" id="PR00385">
    <property type="entry name" value="P450"/>
</dbReference>
<dbReference type="SUPFAM" id="SSF48264">
    <property type="entry name" value="Cytochrome P450"/>
    <property type="match status" value="1"/>
</dbReference>
<dbReference type="GO" id="GO:0016705">
    <property type="term" value="F:oxidoreductase activity, acting on paired donors, with incorporation or reduction of molecular oxygen"/>
    <property type="evidence" value="ECO:0007669"/>
    <property type="project" value="InterPro"/>
</dbReference>
<dbReference type="EMBL" id="JAPDOD010000046">
    <property type="protein sequence ID" value="MDA0165376.1"/>
    <property type="molecule type" value="Genomic_DNA"/>
</dbReference>
<dbReference type="PANTHER" id="PTHR24291:SF50">
    <property type="entry name" value="BIFUNCTIONAL ALBAFLAVENONE MONOOXYGENASE_TERPENE SYNTHASE"/>
    <property type="match status" value="1"/>
</dbReference>
<organism evidence="9 10">
    <name type="scientific">Solirubrobacter ginsenosidimutans</name>
    <dbReference type="NCBI Taxonomy" id="490573"/>
    <lineage>
        <taxon>Bacteria</taxon>
        <taxon>Bacillati</taxon>
        <taxon>Actinomycetota</taxon>
        <taxon>Thermoleophilia</taxon>
        <taxon>Solirubrobacterales</taxon>
        <taxon>Solirubrobacteraceae</taxon>
        <taxon>Solirubrobacter</taxon>
    </lineage>
</organism>
<dbReference type="GO" id="GO:0005506">
    <property type="term" value="F:iron ion binding"/>
    <property type="evidence" value="ECO:0007669"/>
    <property type="project" value="InterPro"/>
</dbReference>
<evidence type="ECO:0000313" key="10">
    <source>
        <dbReference type="Proteomes" id="UP001149140"/>
    </source>
</evidence>
<evidence type="ECO:0000256" key="6">
    <source>
        <dbReference type="ARBA" id="ARBA00023033"/>
    </source>
</evidence>
<reference evidence="9" key="1">
    <citation type="submission" date="2022-10" db="EMBL/GenBank/DDBJ databases">
        <title>The WGS of Solirubrobacter ginsenosidimutans DSM 21036.</title>
        <authorList>
            <person name="Jiang Z."/>
        </authorList>
    </citation>
    <scope>NUCLEOTIDE SEQUENCE</scope>
    <source>
        <strain evidence="9">DSM 21036</strain>
    </source>
</reference>
<sequence length="397" mass="44564">MRDLPPGPREPSALQTVEWIVRPTALLRRAQARYGEPFTLRTAYSDAPLVLVSDPVEIKRIYSAPPDVLQGGDASAFLEPFTGKRSVLILHGEEHLRQRRLMLPPFHGEALKRWKDTVAEITHAELDTWRSGELLKTLPRMQAITLEVIQRVIFGSRDLELRDALRRALDLTGSMPDLVWMSLFGPHQRFTRAVERIDELIYARIDSAGGGDSILDMLKASGATREELRDQLVTLLAAGHETTATALAWALERLARHPETDLSDDARLDAAIREVLRTRPVLSITARKTLQPYRIGAYTLPQDVYVAACLYLAHRRAGTTFDPTRPASEEPYSFIPFGGGTRRCLGAAFALLEMREVIRAVTQRFTLAPDRPRGERMRRRSVVLAPSRQGSIIPTAR</sequence>
<keyword evidence="2 7" id="KW-0349">Heme</keyword>
<proteinExistence type="inferred from homology"/>
<comment type="caution">
    <text evidence="9">The sequence shown here is derived from an EMBL/GenBank/DDBJ whole genome shotgun (WGS) entry which is preliminary data.</text>
</comment>
<evidence type="ECO:0000256" key="2">
    <source>
        <dbReference type="ARBA" id="ARBA00022617"/>
    </source>
</evidence>
<evidence type="ECO:0000256" key="7">
    <source>
        <dbReference type="PIRSR" id="PIRSR602401-1"/>
    </source>
</evidence>
<keyword evidence="6 8" id="KW-0503">Monooxygenase</keyword>